<keyword evidence="3" id="KW-1185">Reference proteome</keyword>
<name>A0A2A4HYG6_9SPHN</name>
<dbReference type="Proteomes" id="UP000218784">
    <property type="component" value="Unassembled WGS sequence"/>
</dbReference>
<sequence>MIPLLIGMLLAVASFWLPRDAIDPTARALIPAIALLATGIFPCMSLAVGTMKGEHRAPKQVDELYGQLRSVMQVLVASFALAALAIALIVGLVGCVAQHHPTPWVLRGERVLLATICIVLAILAGRVLAIERAFFALLDVNRRHALLVARSKTQGSRDETLGRWKQDRFTPDSLDHANTLEDA</sequence>
<feature type="transmembrane region" description="Helical" evidence="1">
    <location>
        <begin position="111"/>
        <end position="129"/>
    </location>
</feature>
<evidence type="ECO:0000256" key="1">
    <source>
        <dbReference type="SAM" id="Phobius"/>
    </source>
</evidence>
<organism evidence="2 3">
    <name type="scientific">Sphingomonas ginsenosidimutans</name>
    <dbReference type="NCBI Taxonomy" id="862134"/>
    <lineage>
        <taxon>Bacteria</taxon>
        <taxon>Pseudomonadati</taxon>
        <taxon>Pseudomonadota</taxon>
        <taxon>Alphaproteobacteria</taxon>
        <taxon>Sphingomonadales</taxon>
        <taxon>Sphingomonadaceae</taxon>
        <taxon>Sphingomonas</taxon>
    </lineage>
</organism>
<dbReference type="EMBL" id="NWVD01000004">
    <property type="protein sequence ID" value="PCG08707.1"/>
    <property type="molecule type" value="Genomic_DNA"/>
</dbReference>
<protein>
    <submittedName>
        <fullName evidence="2">Uncharacterized protein</fullName>
    </submittedName>
</protein>
<feature type="transmembrane region" description="Helical" evidence="1">
    <location>
        <begin position="71"/>
        <end position="99"/>
    </location>
</feature>
<proteinExistence type="predicted"/>
<keyword evidence="1" id="KW-0472">Membrane</keyword>
<evidence type="ECO:0000313" key="2">
    <source>
        <dbReference type="EMBL" id="PCG08707.1"/>
    </source>
</evidence>
<feature type="transmembrane region" description="Helical" evidence="1">
    <location>
        <begin position="31"/>
        <end position="50"/>
    </location>
</feature>
<dbReference type="RefSeq" id="WP_096612464.1">
    <property type="nucleotide sequence ID" value="NZ_NWVD01000004.1"/>
</dbReference>
<dbReference type="AlphaFoldDB" id="A0A2A4HYG6"/>
<keyword evidence="1" id="KW-0812">Transmembrane</keyword>
<reference evidence="2 3" key="1">
    <citation type="submission" date="2017-09" db="EMBL/GenBank/DDBJ databases">
        <title>Sphingomonas ginsenosidimutans KACC 14949, whole genome shotgun sequence.</title>
        <authorList>
            <person name="Feng G."/>
            <person name="Zhu H."/>
        </authorList>
    </citation>
    <scope>NUCLEOTIDE SEQUENCE [LARGE SCALE GENOMIC DNA]</scope>
    <source>
        <strain evidence="2 3">KACC 14949</strain>
    </source>
</reference>
<accession>A0A2A4HYG6</accession>
<evidence type="ECO:0000313" key="3">
    <source>
        <dbReference type="Proteomes" id="UP000218784"/>
    </source>
</evidence>
<keyword evidence="1" id="KW-1133">Transmembrane helix</keyword>
<comment type="caution">
    <text evidence="2">The sequence shown here is derived from an EMBL/GenBank/DDBJ whole genome shotgun (WGS) entry which is preliminary data.</text>
</comment>
<gene>
    <name evidence="2" type="ORF">COA17_11160</name>
</gene>